<organism evidence="2 3">
    <name type="scientific">Streptomyces pristinaespiralis (strain ATCC 25486 / DSM 40338 / CBS 914.69 / JCM 4507 / KCC S-0507 / NBRC 13074 / NRRL 2958 / 5647)</name>
    <dbReference type="NCBI Taxonomy" id="457429"/>
    <lineage>
        <taxon>Bacteria</taxon>
        <taxon>Bacillati</taxon>
        <taxon>Actinomycetota</taxon>
        <taxon>Actinomycetes</taxon>
        <taxon>Kitasatosporales</taxon>
        <taxon>Streptomycetaceae</taxon>
        <taxon>Streptomyces</taxon>
    </lineage>
</organism>
<feature type="compositionally biased region" description="Basic and acidic residues" evidence="1">
    <location>
        <begin position="17"/>
        <end position="27"/>
    </location>
</feature>
<feature type="compositionally biased region" description="Low complexity" evidence="1">
    <location>
        <begin position="109"/>
        <end position="134"/>
    </location>
</feature>
<evidence type="ECO:0000256" key="1">
    <source>
        <dbReference type="SAM" id="MobiDB-lite"/>
    </source>
</evidence>
<proteinExistence type="predicted"/>
<dbReference type="AlphaFoldDB" id="D6X6X2"/>
<reference evidence="3" key="1">
    <citation type="submission" date="2008-02" db="EMBL/GenBank/DDBJ databases">
        <authorList>
            <consortium name="The Broad Institute Genome Sequencing Platform"/>
            <person name="Fischbach M."/>
            <person name="Ward D."/>
            <person name="Young S."/>
            <person name="Jaffe D."/>
            <person name="Gnerre S."/>
            <person name="Berlin A."/>
            <person name="Heiman D."/>
            <person name="Hepburn T."/>
            <person name="Sykes S."/>
            <person name="Alvarado L."/>
            <person name="Kodira C.D."/>
            <person name="Straight P."/>
            <person name="Clardy J."/>
            <person name="Hung D."/>
            <person name="Kolter R."/>
            <person name="Mekalanos J."/>
            <person name="Walker S."/>
            <person name="Walsh C.T."/>
            <person name="Lander E."/>
            <person name="Galagan J."/>
            <person name="Nusbaum C."/>
            <person name="Birren B."/>
        </authorList>
    </citation>
    <scope>NUCLEOTIDE SEQUENCE [LARGE SCALE GENOMIC DNA]</scope>
    <source>
        <strain evidence="3">ATCC 25486 / DSM 40338 / CBS 914.69 / JCM 4507 / NBRC 13074 / NRRL 2958 / 5647</strain>
    </source>
</reference>
<dbReference type="EMBL" id="CM000950">
    <property type="protein sequence ID" value="EFH31064.1"/>
    <property type="molecule type" value="Genomic_DNA"/>
</dbReference>
<reference evidence="3" key="2">
    <citation type="submission" date="2009-10" db="EMBL/GenBank/DDBJ databases">
        <title>The genome sequence of Streptomyces pristinaespiralis strain ATCC 25486.</title>
        <authorList>
            <consortium name="The Broad Institute Genome Sequencing Platform"/>
            <consortium name="Broad Institute Microbial Sequencing Center"/>
            <person name="Fischbach M."/>
            <person name="Godfrey P."/>
            <person name="Ward D."/>
            <person name="Young S."/>
            <person name="Zeng Q."/>
            <person name="Koehrsen M."/>
            <person name="Alvarado L."/>
            <person name="Berlin A.M."/>
            <person name="Bochicchio J."/>
            <person name="Borenstein D."/>
            <person name="Chapman S.B."/>
            <person name="Chen Z."/>
            <person name="Engels R."/>
            <person name="Freedman E."/>
            <person name="Gellesch M."/>
            <person name="Goldberg J."/>
            <person name="Griggs A."/>
            <person name="Gujja S."/>
            <person name="Heilman E.R."/>
            <person name="Heiman D.I."/>
            <person name="Hepburn T.A."/>
            <person name="Howarth C."/>
            <person name="Jen D."/>
            <person name="Larson L."/>
            <person name="Lewis B."/>
            <person name="Mehta T."/>
            <person name="Park D."/>
            <person name="Pearson M."/>
            <person name="Richards J."/>
            <person name="Roberts A."/>
            <person name="Saif S."/>
            <person name="Shea T.D."/>
            <person name="Shenoy N."/>
            <person name="Sisk P."/>
            <person name="Stolte C."/>
            <person name="Sykes S.N."/>
            <person name="Thomson T."/>
            <person name="Walk T."/>
            <person name="White J."/>
            <person name="Yandava C."/>
            <person name="Straight P."/>
            <person name="Clardy J."/>
            <person name="Hung D."/>
            <person name="Kolter R."/>
            <person name="Mekalanos J."/>
            <person name="Walker S."/>
            <person name="Walsh C.T."/>
            <person name="Wieland-Brown L.C."/>
            <person name="Haas B."/>
            <person name="Nusbaum C."/>
            <person name="Birren B."/>
        </authorList>
    </citation>
    <scope>NUCLEOTIDE SEQUENCE [LARGE SCALE GENOMIC DNA]</scope>
    <source>
        <strain evidence="3">ATCC 25486 / DSM 40338 / CBS 914.69 / JCM 4507 / NBRC 13074 / NRRL 2958 / 5647</strain>
    </source>
</reference>
<accession>D6X6X2</accession>
<name>D6X6X2_STRE2</name>
<feature type="non-terminal residue" evidence="2">
    <location>
        <position position="147"/>
    </location>
</feature>
<protein>
    <recommendedName>
        <fullName evidence="4">ATP-binding protein</fullName>
    </recommendedName>
</protein>
<feature type="region of interest" description="Disordered" evidence="1">
    <location>
        <begin position="102"/>
        <end position="147"/>
    </location>
</feature>
<dbReference type="HOGENOM" id="CLU_1781535_0_0_11"/>
<feature type="region of interest" description="Disordered" evidence="1">
    <location>
        <begin position="1"/>
        <end position="27"/>
    </location>
</feature>
<gene>
    <name evidence="2" type="ORF">SSDG_06296</name>
</gene>
<keyword evidence="3" id="KW-1185">Reference proteome</keyword>
<evidence type="ECO:0008006" key="4">
    <source>
        <dbReference type="Google" id="ProtNLM"/>
    </source>
</evidence>
<dbReference type="Proteomes" id="UP000002805">
    <property type="component" value="Chromosome"/>
</dbReference>
<dbReference type="eggNOG" id="ENOG50346PN">
    <property type="taxonomic scope" value="Bacteria"/>
</dbReference>
<sequence length="147" mass="14618">MDHRNFSPAPPGCQDVRTPDTQHPERPFVPRSIMSLPLTRRIARAALLIAAGAAPVVGAAGSAGAVELPQAPVGGLSALDTENVDSTVDGVSKETTKVAGQVGGKTAEKAAPVATKTVGKTAKTATPVATKAAGDTAEQAGDLVGGT</sequence>
<evidence type="ECO:0000313" key="2">
    <source>
        <dbReference type="EMBL" id="EFH31064.1"/>
    </source>
</evidence>
<evidence type="ECO:0000313" key="3">
    <source>
        <dbReference type="Proteomes" id="UP000002805"/>
    </source>
</evidence>